<dbReference type="InterPro" id="IPR023795">
    <property type="entry name" value="Serpin_CS"/>
</dbReference>
<dbReference type="Gene3D" id="2.10.310.10">
    <property type="entry name" value="Serpins superfamily"/>
    <property type="match status" value="1"/>
</dbReference>
<evidence type="ECO:0000256" key="3">
    <source>
        <dbReference type="ARBA" id="ARBA00022525"/>
    </source>
</evidence>
<feature type="region of interest" description="Disordered" evidence="9">
    <location>
        <begin position="92"/>
        <end position="113"/>
    </location>
</feature>
<keyword evidence="6" id="KW-0722">Serine protease inhibitor</keyword>
<dbReference type="SUPFAM" id="SSF56574">
    <property type="entry name" value="Serpins"/>
    <property type="match status" value="2"/>
</dbReference>
<evidence type="ECO:0000256" key="9">
    <source>
        <dbReference type="SAM" id="MobiDB-lite"/>
    </source>
</evidence>
<dbReference type="InterPro" id="IPR042178">
    <property type="entry name" value="Serpin_sf_1"/>
</dbReference>
<dbReference type="Proteomes" id="UP001159641">
    <property type="component" value="Unassembled WGS sequence"/>
</dbReference>
<keyword evidence="3" id="KW-0964">Secreted</keyword>
<dbReference type="PROSITE" id="PS00284">
    <property type="entry name" value="SERPIN"/>
    <property type="match status" value="1"/>
</dbReference>
<dbReference type="Pfam" id="PF00079">
    <property type="entry name" value="Serpin"/>
    <property type="match status" value="2"/>
</dbReference>
<dbReference type="FunFam" id="3.30.497.10:FF:000001">
    <property type="entry name" value="Serine protease inhibitor"/>
    <property type="match status" value="2"/>
</dbReference>
<dbReference type="PANTHER" id="PTHR11461:SF165">
    <property type="entry name" value="ALPHA-1-ANTITRYPSIN"/>
    <property type="match status" value="1"/>
</dbReference>
<evidence type="ECO:0000256" key="6">
    <source>
        <dbReference type="ARBA" id="ARBA00022900"/>
    </source>
</evidence>
<gene>
    <name evidence="11" type="ORF">J1605_020050</name>
</gene>
<protein>
    <recommendedName>
        <fullName evidence="10">Serpin domain-containing protein</fullName>
    </recommendedName>
</protein>
<feature type="domain" description="Serpin" evidence="10">
    <location>
        <begin position="341"/>
        <end position="697"/>
    </location>
</feature>
<feature type="compositionally biased region" description="Basic and acidic residues" evidence="9">
    <location>
        <begin position="15"/>
        <end position="25"/>
    </location>
</feature>
<evidence type="ECO:0000313" key="12">
    <source>
        <dbReference type="Proteomes" id="UP001159641"/>
    </source>
</evidence>
<dbReference type="InterPro" id="IPR036186">
    <property type="entry name" value="Serpin_sf"/>
</dbReference>
<evidence type="ECO:0000256" key="2">
    <source>
        <dbReference type="ARBA" id="ARBA00009500"/>
    </source>
</evidence>
<dbReference type="GO" id="GO:0004867">
    <property type="term" value="F:serine-type endopeptidase inhibitor activity"/>
    <property type="evidence" value="ECO:0007669"/>
    <property type="project" value="UniProtKB-KW"/>
</dbReference>
<evidence type="ECO:0000256" key="5">
    <source>
        <dbReference type="ARBA" id="ARBA00022729"/>
    </source>
</evidence>
<dbReference type="Gene3D" id="2.30.39.10">
    <property type="entry name" value="Alpha-1-antitrypsin, domain 1"/>
    <property type="match status" value="2"/>
</dbReference>
<evidence type="ECO:0000256" key="4">
    <source>
        <dbReference type="ARBA" id="ARBA00022690"/>
    </source>
</evidence>
<dbReference type="EMBL" id="JAIQCJ010001134">
    <property type="protein sequence ID" value="KAJ8792199.1"/>
    <property type="molecule type" value="Genomic_DNA"/>
</dbReference>
<accession>A0AB34HNS7</accession>
<evidence type="ECO:0000256" key="8">
    <source>
        <dbReference type="RuleBase" id="RU000411"/>
    </source>
</evidence>
<comment type="caution">
    <text evidence="11">The sequence shown here is derived from an EMBL/GenBank/DDBJ whole genome shotgun (WGS) entry which is preliminary data.</text>
</comment>
<dbReference type="Gene3D" id="3.30.497.10">
    <property type="entry name" value="Antithrombin, subunit I, domain 2"/>
    <property type="match status" value="2"/>
</dbReference>
<evidence type="ECO:0000313" key="11">
    <source>
        <dbReference type="EMBL" id="KAJ8792199.1"/>
    </source>
</evidence>
<keyword evidence="5" id="KW-0732">Signal</keyword>
<dbReference type="SMART" id="SM00093">
    <property type="entry name" value="SERPIN"/>
    <property type="match status" value="2"/>
</dbReference>
<evidence type="ECO:0000256" key="1">
    <source>
        <dbReference type="ARBA" id="ARBA00004613"/>
    </source>
</evidence>
<keyword evidence="12" id="KW-1185">Reference proteome</keyword>
<dbReference type="FunFam" id="2.10.310.10:FF:000001">
    <property type="entry name" value="Serpin family A member 1"/>
    <property type="match status" value="2"/>
</dbReference>
<keyword evidence="7" id="KW-0325">Glycoprotein</keyword>
<dbReference type="PANTHER" id="PTHR11461">
    <property type="entry name" value="SERINE PROTEASE INHIBITOR, SERPIN"/>
    <property type="match status" value="1"/>
</dbReference>
<dbReference type="FunFam" id="2.30.39.10:FF:000003">
    <property type="entry name" value="alpha-1-antitrypsin isoform X1"/>
    <property type="match status" value="1"/>
</dbReference>
<evidence type="ECO:0000259" key="10">
    <source>
        <dbReference type="SMART" id="SM00093"/>
    </source>
</evidence>
<evidence type="ECO:0000256" key="7">
    <source>
        <dbReference type="ARBA" id="ARBA00023180"/>
    </source>
</evidence>
<comment type="similarity">
    <text evidence="2 8">Belongs to the serpin family.</text>
</comment>
<sequence>MRRAGREGPGAPGAIRKDGAQKDTNHTWLCALRTQKEPSPQERGLVAFGDKQKLESEEVSLDKRAAVQVFLLLSPWDPSERFPRCYQPAYRGSKKLGDPGSHSQTQQGQQVTHRTAWAVKGSLSSARLLAALCKAASCPRSLPLPDLLPEPPRASFLLCWQSPGAALRGTQPPRYSQEPQGEEEFLPLQELGIEDEKDKAQRGTVRSPGSRRDLVGRPSQTRSPEFQLLLRPPSSPEIPRTGPHQVSAWRYQIGPPCALWASGRPRTQQKMGSWGRAPTMAYSITWGLLLLAGLCCLVSISLAEGLQGHAVQETDASQHDHEHHQEAACHKIAPNLVDFAFTVYRQVAHESNATNIFFSPVSIATAFAMLSLGTKGDTHTEILEGLDFNLTARTEAEIHEGFQHLLHTLNQPDNQLQLTTGNGLFINESAKLVSKFLEDVKNLYHSEAFSINFRDAEEAKKKINDYVEKGSQGKIVDLVDDLDQDTVFALVNYIFFKGKWEKPFEAERTTERDFHVDEETTVRVPMMNRLGMYDLHYCDNLASWVLLMDYVGNATALFILPDQGKLQHLEDKLTKELLAKVLEKRYTSSANLHLPKLSISGTYDLKTLLGKLGITKVFSNGADLSGITEEVPLKLSKALHKAVLTIDEKGTEAAGAMFMEAIPMSIPPEVEYNRPFFFIIYDQSTKAPLFVGKVLCSAPHPPLVLTATPGESPSPCRAATAPRAPSSHGDAGPPRHQQQKEKTRTMASSITWGLLLLAGLCSQVPGARRQSSPDIYQYDLPHFSSFAFSLYHELARQSNNKIIFSPVSIAIAFAMFSLGNKDDTYTQILKGIGFKFKKAPKADIHKGLGSLLETLKQPNNQFQLTTSTMLIIDKNLKQKPEFLYNVKKLYHSKALSINFRNIKEVKKEINHQIKIRTQGIIVDLVKELDEDTALALVNYISFEGKGKDKFEAQRFLTGDFHVNEKITVKVPVINHLGVFQFHLYRDNEFSCWVLVQHYQGRMAAFLLLPNLGKMQLLEDGLSEKHLTKILKYLEIRNGAGLSGITEEVPLKLSKVNVSLTSVGQNVHGDCSSGAIHEAVMSINENGTEHAGATLSEESAWSEHLTINFNMPFLIIIKDENTNIPLFMGKVVNPMQK</sequence>
<dbReference type="InterPro" id="IPR042185">
    <property type="entry name" value="Serpin_sf_2"/>
</dbReference>
<feature type="compositionally biased region" description="Polar residues" evidence="9">
    <location>
        <begin position="101"/>
        <end position="113"/>
    </location>
</feature>
<dbReference type="InterPro" id="IPR023796">
    <property type="entry name" value="Serpin_dom"/>
</dbReference>
<dbReference type="AlphaFoldDB" id="A0AB34HNS7"/>
<keyword evidence="4" id="KW-0646">Protease inhibitor</keyword>
<comment type="subcellular location">
    <subcellularLocation>
        <location evidence="1">Secreted</location>
    </subcellularLocation>
</comment>
<dbReference type="CDD" id="cd19550">
    <property type="entry name" value="serpinA2_PIL"/>
    <property type="match status" value="1"/>
</dbReference>
<feature type="region of interest" description="Disordered" evidence="9">
    <location>
        <begin position="706"/>
        <end position="743"/>
    </location>
</feature>
<feature type="domain" description="Serpin" evidence="10">
    <location>
        <begin position="788"/>
        <end position="1133"/>
    </location>
</feature>
<feature type="region of interest" description="Disordered" evidence="9">
    <location>
        <begin position="192"/>
        <end position="243"/>
    </location>
</feature>
<dbReference type="InterPro" id="IPR000215">
    <property type="entry name" value="Serpin_fam"/>
</dbReference>
<reference evidence="11 12" key="1">
    <citation type="submission" date="2022-11" db="EMBL/GenBank/DDBJ databases">
        <title>Whole genome sequence of Eschrichtius robustus ER-17-0199.</title>
        <authorList>
            <person name="Bruniche-Olsen A."/>
            <person name="Black A.N."/>
            <person name="Fields C.J."/>
            <person name="Walden K."/>
            <person name="Dewoody J.A."/>
        </authorList>
    </citation>
    <scope>NUCLEOTIDE SEQUENCE [LARGE SCALE GENOMIC DNA]</scope>
    <source>
        <strain evidence="11">ER-17-0199</strain>
        <tissue evidence="11">Blubber</tissue>
    </source>
</reference>
<feature type="region of interest" description="Disordered" evidence="9">
    <location>
        <begin position="1"/>
        <end position="25"/>
    </location>
</feature>
<proteinExistence type="inferred from homology"/>
<organism evidence="11 12">
    <name type="scientific">Eschrichtius robustus</name>
    <name type="common">California gray whale</name>
    <name type="synonym">Eschrichtius gibbosus</name>
    <dbReference type="NCBI Taxonomy" id="9764"/>
    <lineage>
        <taxon>Eukaryota</taxon>
        <taxon>Metazoa</taxon>
        <taxon>Chordata</taxon>
        <taxon>Craniata</taxon>
        <taxon>Vertebrata</taxon>
        <taxon>Euteleostomi</taxon>
        <taxon>Mammalia</taxon>
        <taxon>Eutheria</taxon>
        <taxon>Laurasiatheria</taxon>
        <taxon>Artiodactyla</taxon>
        <taxon>Whippomorpha</taxon>
        <taxon>Cetacea</taxon>
        <taxon>Mysticeti</taxon>
        <taxon>Eschrichtiidae</taxon>
        <taxon>Eschrichtius</taxon>
    </lineage>
</organism>
<dbReference type="GO" id="GO:0005615">
    <property type="term" value="C:extracellular space"/>
    <property type="evidence" value="ECO:0007669"/>
    <property type="project" value="InterPro"/>
</dbReference>
<name>A0AB34HNS7_ESCRO</name>
<dbReference type="CDD" id="cd02056">
    <property type="entry name" value="serpinA1_A1AT"/>
    <property type="match status" value="1"/>
</dbReference>